<dbReference type="GO" id="GO:0005886">
    <property type="term" value="C:plasma membrane"/>
    <property type="evidence" value="ECO:0007669"/>
    <property type="project" value="UniProtKB-SubCell"/>
</dbReference>
<name>A0A6B0C063_STAAU</name>
<evidence type="ECO:0000256" key="7">
    <source>
        <dbReference type="ARBA" id="ARBA00022989"/>
    </source>
</evidence>
<evidence type="ECO:0000256" key="2">
    <source>
        <dbReference type="ARBA" id="ARBA00008240"/>
    </source>
</evidence>
<feature type="transmembrane region" description="Helical" evidence="9">
    <location>
        <begin position="48"/>
        <end position="69"/>
    </location>
</feature>
<proteinExistence type="inferred from homology"/>
<keyword evidence="6" id="KW-0769">Symport</keyword>
<dbReference type="Proteomes" id="UP000433366">
    <property type="component" value="Unassembled WGS sequence"/>
</dbReference>
<comment type="subcellular location">
    <subcellularLocation>
        <location evidence="1">Cell membrane</location>
        <topology evidence="1">Multi-pass membrane protein</topology>
    </subcellularLocation>
</comment>
<feature type="transmembrane region" description="Helical" evidence="9">
    <location>
        <begin position="81"/>
        <end position="99"/>
    </location>
</feature>
<dbReference type="InterPro" id="IPR036259">
    <property type="entry name" value="MFS_trans_sf"/>
</dbReference>
<keyword evidence="5 9" id="KW-0812">Transmembrane</keyword>
<feature type="transmembrane region" description="Helical" evidence="9">
    <location>
        <begin position="105"/>
        <end position="124"/>
    </location>
</feature>
<organism evidence="11 12">
    <name type="scientific">Staphylococcus aureus</name>
    <dbReference type="NCBI Taxonomy" id="1280"/>
    <lineage>
        <taxon>Bacteria</taxon>
        <taxon>Bacillati</taxon>
        <taxon>Bacillota</taxon>
        <taxon>Bacilli</taxon>
        <taxon>Bacillales</taxon>
        <taxon>Staphylococcaceae</taxon>
        <taxon>Staphylococcus</taxon>
    </lineage>
</organism>
<keyword evidence="7 9" id="KW-1133">Transmembrane helix</keyword>
<keyword evidence="4" id="KW-1003">Cell membrane</keyword>
<feature type="transmembrane region" description="Helical" evidence="9">
    <location>
        <begin position="177"/>
        <end position="195"/>
    </location>
</feature>
<evidence type="ECO:0000256" key="1">
    <source>
        <dbReference type="ARBA" id="ARBA00004651"/>
    </source>
</evidence>
<reference evidence="11 12" key="1">
    <citation type="submission" date="2019-11" db="EMBL/GenBank/DDBJ databases">
        <title>Implementation of targeted gown and glove precautions to prevent Staphylococcus aureus acquisition in community-based nursing homes.</title>
        <authorList>
            <person name="Stine O.C."/>
        </authorList>
    </citation>
    <scope>NUCLEOTIDE SEQUENCE [LARGE SCALE GENOMIC DNA]</scope>
    <source>
        <strain evidence="11 12">S_4031.LGMP.AI</strain>
    </source>
</reference>
<feature type="transmembrane region" description="Helical" evidence="9">
    <location>
        <begin position="145"/>
        <end position="165"/>
    </location>
</feature>
<feature type="non-terminal residue" evidence="11">
    <location>
        <position position="1"/>
    </location>
</feature>
<dbReference type="Gene3D" id="1.20.1250.20">
    <property type="entry name" value="MFS general substrate transporter like domains"/>
    <property type="match status" value="1"/>
</dbReference>
<evidence type="ECO:0000259" key="10">
    <source>
        <dbReference type="PROSITE" id="PS50850"/>
    </source>
</evidence>
<protein>
    <submittedName>
        <fullName evidence="11">MFS transporter</fullName>
    </submittedName>
</protein>
<gene>
    <name evidence="11" type="ORF">GO793_08380</name>
</gene>
<dbReference type="InterPro" id="IPR020846">
    <property type="entry name" value="MFS_dom"/>
</dbReference>
<dbReference type="GO" id="GO:0015293">
    <property type="term" value="F:symporter activity"/>
    <property type="evidence" value="ECO:0007669"/>
    <property type="project" value="UniProtKB-KW"/>
</dbReference>
<dbReference type="PANTHER" id="PTHR43528">
    <property type="entry name" value="ALPHA-KETOGLUTARATE PERMEASE"/>
    <property type="match status" value="1"/>
</dbReference>
<feature type="domain" description="Major facilitator superfamily (MFS) profile" evidence="10">
    <location>
        <begin position="1"/>
        <end position="198"/>
    </location>
</feature>
<dbReference type="InterPro" id="IPR051084">
    <property type="entry name" value="H+-coupled_symporters"/>
</dbReference>
<dbReference type="PANTHER" id="PTHR43528:SF1">
    <property type="entry name" value="ALPHA-KETOGLUTARATE PERMEASE"/>
    <property type="match status" value="1"/>
</dbReference>
<accession>A0A6B0C063</accession>
<evidence type="ECO:0000256" key="3">
    <source>
        <dbReference type="ARBA" id="ARBA00022448"/>
    </source>
</evidence>
<evidence type="ECO:0000256" key="6">
    <source>
        <dbReference type="ARBA" id="ARBA00022847"/>
    </source>
</evidence>
<dbReference type="AlphaFoldDB" id="A0A6B0C063"/>
<evidence type="ECO:0000256" key="8">
    <source>
        <dbReference type="ARBA" id="ARBA00023136"/>
    </source>
</evidence>
<evidence type="ECO:0000313" key="12">
    <source>
        <dbReference type="Proteomes" id="UP000433366"/>
    </source>
</evidence>
<evidence type="ECO:0000256" key="4">
    <source>
        <dbReference type="ARBA" id="ARBA00022475"/>
    </source>
</evidence>
<dbReference type="SUPFAM" id="SSF103473">
    <property type="entry name" value="MFS general substrate transporter"/>
    <property type="match status" value="1"/>
</dbReference>
<dbReference type="Pfam" id="PF07690">
    <property type="entry name" value="MFS_1"/>
    <property type="match status" value="1"/>
</dbReference>
<dbReference type="FunFam" id="1.20.1250.20:FF:000236">
    <property type="entry name" value="Proline/betaine transporter, putative"/>
    <property type="match status" value="1"/>
</dbReference>
<dbReference type="PROSITE" id="PS50850">
    <property type="entry name" value="MFS"/>
    <property type="match status" value="1"/>
</dbReference>
<feature type="transmembrane region" description="Helical" evidence="9">
    <location>
        <begin position="15"/>
        <end position="36"/>
    </location>
</feature>
<dbReference type="EMBL" id="WPRH01000487">
    <property type="protein sequence ID" value="MVI55865.1"/>
    <property type="molecule type" value="Genomic_DNA"/>
</dbReference>
<evidence type="ECO:0000256" key="9">
    <source>
        <dbReference type="SAM" id="Phobius"/>
    </source>
</evidence>
<keyword evidence="8 9" id="KW-0472">Membrane</keyword>
<dbReference type="InterPro" id="IPR011701">
    <property type="entry name" value="MFS"/>
</dbReference>
<comment type="similarity">
    <text evidence="2">Belongs to the major facilitator superfamily. Metabolite:H+ Symporter (MHS) family (TC 2.A.1.6) family.</text>
</comment>
<evidence type="ECO:0000313" key="11">
    <source>
        <dbReference type="EMBL" id="MVI55865.1"/>
    </source>
</evidence>
<keyword evidence="3" id="KW-0813">Transport</keyword>
<evidence type="ECO:0000256" key="5">
    <source>
        <dbReference type="ARBA" id="ARBA00022692"/>
    </source>
</evidence>
<comment type="caution">
    <text evidence="11">The sequence shown here is derived from an EMBL/GenBank/DDBJ whole genome shotgun (WGS) entry which is preliminary data.</text>
</comment>
<sequence>NINFLQIIRFYYKDIFVCFVAVVFFNVTNYMVTAYLPTYLEQVIKLDATTTSVLITCVMAIMIPLALMFGKLADKIGEKKVFLIGTGGLTLFSIIAFMLLHSQSFVVIVIGIFLLGFFLSTYEATMPGSLPTMFYSHIRYRTLSVTFNISVSIFGGTTPLVATWLVTKTGDPLAPAYYLTAISVIGFLVITFLHLSTAGKSLKGSYPNVDNEQDRAYYAEHPKEALWWVKERKN</sequence>